<protein>
    <recommendedName>
        <fullName evidence="3">EF-hand domain-containing protein</fullName>
    </recommendedName>
</protein>
<dbReference type="AlphaFoldDB" id="L0PFS9"/>
<dbReference type="EMBL" id="CAKM01000281">
    <property type="protein sequence ID" value="CCJ31256.1"/>
    <property type="molecule type" value="Genomic_DNA"/>
</dbReference>
<name>L0PFS9_PNEJI</name>
<dbReference type="InParanoid" id="L0PFS9"/>
<reference evidence="1 2" key="1">
    <citation type="journal article" date="2012" name="MBio">
        <title>De novo assembly of the Pneumocystis jirovecii genome from a single bronchoalveolar lavage fluid specimen from a patient.</title>
        <authorList>
            <person name="Cisse O.H."/>
            <person name="Pagni M."/>
            <person name="Hauser P.M."/>
        </authorList>
    </citation>
    <scope>NUCLEOTIDE SEQUENCE [LARGE SCALE GENOMIC DNA]</scope>
    <source>
        <strain evidence="1 2">SE8</strain>
    </source>
</reference>
<evidence type="ECO:0008006" key="3">
    <source>
        <dbReference type="Google" id="ProtNLM"/>
    </source>
</evidence>
<accession>L0PFS9</accession>
<proteinExistence type="predicted"/>
<feature type="non-terminal residue" evidence="1">
    <location>
        <position position="148"/>
    </location>
</feature>
<dbReference type="STRING" id="1209962.L0PFS9"/>
<organism evidence="2">
    <name type="scientific">Pneumocystis jirovecii</name>
    <name type="common">Human pneumocystis pneumonia agent</name>
    <dbReference type="NCBI Taxonomy" id="42068"/>
    <lineage>
        <taxon>Eukaryota</taxon>
        <taxon>Fungi</taxon>
        <taxon>Dikarya</taxon>
        <taxon>Ascomycota</taxon>
        <taxon>Taphrinomycotina</taxon>
        <taxon>Pneumocystomycetes</taxon>
        <taxon>Pneumocystaceae</taxon>
        <taxon>Pneumocystis</taxon>
    </lineage>
</organism>
<dbReference type="VEuPathDB" id="FungiDB:PNEJI1_000059"/>
<sequence>MSFNSIMNNYSKLDIDGKGYVDKHTITKAVKYYDEQRSYDEVRATLRECHIDSSGRVELEDYIEVVLKRIYAYRGLVTKLRQGHNRGAFGVTKNKITVRGSSDNVTHTINEDERSEFTHHINNVLSMDEEMRDRVPFPYVFVFKELRI</sequence>
<dbReference type="InterPro" id="IPR011992">
    <property type="entry name" value="EF-hand-dom_pair"/>
</dbReference>
<dbReference type="Proteomes" id="UP000010422">
    <property type="component" value="Unassembled WGS sequence"/>
</dbReference>
<evidence type="ECO:0000313" key="2">
    <source>
        <dbReference type="Proteomes" id="UP000010422"/>
    </source>
</evidence>
<dbReference type="SUPFAM" id="SSF47473">
    <property type="entry name" value="EF-hand"/>
    <property type="match status" value="1"/>
</dbReference>
<evidence type="ECO:0000313" key="1">
    <source>
        <dbReference type="EMBL" id="CCJ31256.1"/>
    </source>
</evidence>
<comment type="caution">
    <text evidence="1">The sequence shown here is derived from an EMBL/GenBank/DDBJ whole genome shotgun (WGS) entry which is preliminary data.</text>
</comment>
<gene>
    <name evidence="1" type="ORF">PNEJI1_000059</name>
</gene>
<dbReference type="Gene3D" id="1.10.238.10">
    <property type="entry name" value="EF-hand"/>
    <property type="match status" value="1"/>
</dbReference>